<keyword evidence="3" id="KW-1185">Reference proteome</keyword>
<gene>
    <name evidence="2" type="ORF">TrLO_g9942</name>
</gene>
<protein>
    <recommendedName>
        <fullName evidence="1">Complex 1 LYR protein domain-containing protein</fullName>
    </recommendedName>
</protein>
<organism evidence="2 3">
    <name type="scientific">Triparma laevis f. longispina</name>
    <dbReference type="NCBI Taxonomy" id="1714387"/>
    <lineage>
        <taxon>Eukaryota</taxon>
        <taxon>Sar</taxon>
        <taxon>Stramenopiles</taxon>
        <taxon>Ochrophyta</taxon>
        <taxon>Bolidophyceae</taxon>
        <taxon>Parmales</taxon>
        <taxon>Triparmaceae</taxon>
        <taxon>Triparma</taxon>
    </lineage>
</organism>
<dbReference type="Proteomes" id="UP001165122">
    <property type="component" value="Unassembled WGS sequence"/>
</dbReference>
<accession>A0A9W6ZB96</accession>
<sequence length="79" mass="9260">MSLPTATKPLYRHFLRLASSFHDYNVRSYALRSVQTRFRETPTLDAAAVLEEERRMRRMVTIGGEYRPDELNVMQNIGK</sequence>
<dbReference type="EMBL" id="BRXW01000380">
    <property type="protein sequence ID" value="GMH49086.1"/>
    <property type="molecule type" value="Genomic_DNA"/>
</dbReference>
<evidence type="ECO:0000313" key="2">
    <source>
        <dbReference type="EMBL" id="GMH49086.1"/>
    </source>
</evidence>
<comment type="caution">
    <text evidence="2">The sequence shown here is derived from an EMBL/GenBank/DDBJ whole genome shotgun (WGS) entry which is preliminary data.</text>
</comment>
<dbReference type="Pfam" id="PF05347">
    <property type="entry name" value="Complex1_LYR"/>
    <property type="match status" value="1"/>
</dbReference>
<reference evidence="3" key="1">
    <citation type="journal article" date="2023" name="Commun. Biol.">
        <title>Genome analysis of Parmales, the sister group of diatoms, reveals the evolutionary specialization of diatoms from phago-mixotrophs to photoautotrophs.</title>
        <authorList>
            <person name="Ban H."/>
            <person name="Sato S."/>
            <person name="Yoshikawa S."/>
            <person name="Yamada K."/>
            <person name="Nakamura Y."/>
            <person name="Ichinomiya M."/>
            <person name="Sato N."/>
            <person name="Blanc-Mathieu R."/>
            <person name="Endo H."/>
            <person name="Kuwata A."/>
            <person name="Ogata H."/>
        </authorList>
    </citation>
    <scope>NUCLEOTIDE SEQUENCE [LARGE SCALE GENOMIC DNA]</scope>
    <source>
        <strain evidence="3">NIES 3700</strain>
    </source>
</reference>
<name>A0A9W6ZB96_9STRA</name>
<dbReference type="OrthoDB" id="275715at2759"/>
<feature type="domain" description="Complex 1 LYR protein" evidence="1">
    <location>
        <begin position="10"/>
        <end position="40"/>
    </location>
</feature>
<evidence type="ECO:0000259" key="1">
    <source>
        <dbReference type="Pfam" id="PF05347"/>
    </source>
</evidence>
<proteinExistence type="predicted"/>
<dbReference type="InterPro" id="IPR008011">
    <property type="entry name" value="Complex1_LYR_dom"/>
</dbReference>
<dbReference type="AlphaFoldDB" id="A0A9W6ZB96"/>
<evidence type="ECO:0000313" key="3">
    <source>
        <dbReference type="Proteomes" id="UP001165122"/>
    </source>
</evidence>